<sequence length="252" mass="28952">MKLLDTVLHRRAVRVWRRAAQEAPGMSLDELRRLRSRSARLSHFVQEARAVAEHRLALPVVGSTAFPRPHGTDWSWRPEIWRLPLPVPGMASAQSRAMMGREVTLFHDCSRSELSLRQVRNTREADLAPYGLRMDSFAFDGSFLSLVIDLPQEAVEGLTKRHLIRLDTIVELEKPLDIFARLNIRHGPNTEQIVRELPLTTQENTVEFDLAYSSINEKRIERGWIDLIFETPAMSQVTLRDVTFSRRPRAAL</sequence>
<proteinExistence type="predicted"/>
<comment type="caution">
    <text evidence="1">The sequence shown here is derived from an EMBL/GenBank/DDBJ whole genome shotgun (WGS) entry which is preliminary data.</text>
</comment>
<gene>
    <name evidence="1" type="ORF">ACFFU4_16875</name>
</gene>
<protein>
    <submittedName>
        <fullName evidence="1">DUF6478 family protein</fullName>
    </submittedName>
</protein>
<dbReference type="InterPro" id="IPR045514">
    <property type="entry name" value="DUF6478"/>
</dbReference>
<dbReference type="RefSeq" id="WP_377071025.1">
    <property type="nucleotide sequence ID" value="NZ_JBHMEC010000030.1"/>
</dbReference>
<dbReference type="Proteomes" id="UP001589670">
    <property type="component" value="Unassembled WGS sequence"/>
</dbReference>
<name>A0ABV5I415_9RHOB</name>
<dbReference type="Pfam" id="PF20086">
    <property type="entry name" value="DUF6478"/>
    <property type="match status" value="1"/>
</dbReference>
<keyword evidence="2" id="KW-1185">Reference proteome</keyword>
<organism evidence="1 2">
    <name type="scientific">Roseovarius ramblicola</name>
    <dbReference type="NCBI Taxonomy" id="2022336"/>
    <lineage>
        <taxon>Bacteria</taxon>
        <taxon>Pseudomonadati</taxon>
        <taxon>Pseudomonadota</taxon>
        <taxon>Alphaproteobacteria</taxon>
        <taxon>Rhodobacterales</taxon>
        <taxon>Roseobacteraceae</taxon>
        <taxon>Roseovarius</taxon>
    </lineage>
</organism>
<evidence type="ECO:0000313" key="2">
    <source>
        <dbReference type="Proteomes" id="UP001589670"/>
    </source>
</evidence>
<dbReference type="EMBL" id="JBHMEC010000030">
    <property type="protein sequence ID" value="MFB9151428.1"/>
    <property type="molecule type" value="Genomic_DNA"/>
</dbReference>
<reference evidence="1 2" key="1">
    <citation type="submission" date="2024-09" db="EMBL/GenBank/DDBJ databases">
        <authorList>
            <person name="Sun Q."/>
            <person name="Mori K."/>
        </authorList>
    </citation>
    <scope>NUCLEOTIDE SEQUENCE [LARGE SCALE GENOMIC DNA]</scope>
    <source>
        <strain evidence="1 2">CECT 9424</strain>
    </source>
</reference>
<accession>A0ABV5I415</accession>
<evidence type="ECO:0000313" key="1">
    <source>
        <dbReference type="EMBL" id="MFB9151428.1"/>
    </source>
</evidence>